<dbReference type="SUPFAM" id="SSF55120">
    <property type="entry name" value="Pseudouridine synthase"/>
    <property type="match status" value="1"/>
</dbReference>
<comment type="function">
    <text evidence="6">Responsible for synthesis of pseudouridine from uracil.</text>
</comment>
<dbReference type="KEGG" id="lpil:LIP_1544"/>
<dbReference type="GO" id="GO:0120159">
    <property type="term" value="F:rRNA pseudouridine synthase activity"/>
    <property type="evidence" value="ECO:0007669"/>
    <property type="project" value="UniProtKB-ARBA"/>
</dbReference>
<organism evidence="8 9">
    <name type="scientific">Limnochorda pilosa</name>
    <dbReference type="NCBI Taxonomy" id="1555112"/>
    <lineage>
        <taxon>Bacteria</taxon>
        <taxon>Bacillati</taxon>
        <taxon>Bacillota</taxon>
        <taxon>Limnochordia</taxon>
        <taxon>Limnochordales</taxon>
        <taxon>Limnochordaceae</taxon>
        <taxon>Limnochorda</taxon>
    </lineage>
</organism>
<dbReference type="InterPro" id="IPR020103">
    <property type="entry name" value="PsdUridine_synth_cat_dom_sf"/>
</dbReference>
<evidence type="ECO:0000313" key="8">
    <source>
        <dbReference type="EMBL" id="BAS27391.1"/>
    </source>
</evidence>
<keyword evidence="5" id="KW-0694">RNA-binding</keyword>
<proteinExistence type="inferred from homology"/>
<dbReference type="InterPro" id="IPR002942">
    <property type="entry name" value="S4_RNA-bd"/>
</dbReference>
<evidence type="ECO:0000256" key="4">
    <source>
        <dbReference type="PIRSR" id="PIRSR606225-1"/>
    </source>
</evidence>
<dbReference type="PATRIC" id="fig|1555112.3.peg.1576"/>
<keyword evidence="3 6" id="KW-0413">Isomerase</keyword>
<protein>
    <recommendedName>
        <fullName evidence="6">Pseudouridine synthase</fullName>
        <ecNumber evidence="6">5.4.99.-</ecNumber>
    </recommendedName>
</protein>
<dbReference type="CDD" id="cd00165">
    <property type="entry name" value="S4"/>
    <property type="match status" value="1"/>
</dbReference>
<dbReference type="NCBIfam" id="TIGR00005">
    <property type="entry name" value="rluA_subfam"/>
    <property type="match status" value="1"/>
</dbReference>
<dbReference type="OrthoDB" id="9807829at2"/>
<evidence type="ECO:0000256" key="5">
    <source>
        <dbReference type="PROSITE-ProRule" id="PRU00182"/>
    </source>
</evidence>
<dbReference type="GO" id="GO:0000455">
    <property type="term" value="P:enzyme-directed rRNA pseudouridine synthesis"/>
    <property type="evidence" value="ECO:0007669"/>
    <property type="project" value="TreeGrafter"/>
</dbReference>
<dbReference type="AlphaFoldDB" id="A0A0K2SJV0"/>
<dbReference type="STRING" id="1555112.LIP_1544"/>
<comment type="catalytic activity">
    <reaction evidence="1 6">
        <text>a uridine in RNA = a pseudouridine in RNA</text>
        <dbReference type="Rhea" id="RHEA:48348"/>
        <dbReference type="Rhea" id="RHEA-COMP:12068"/>
        <dbReference type="Rhea" id="RHEA-COMP:12069"/>
        <dbReference type="ChEBI" id="CHEBI:65314"/>
        <dbReference type="ChEBI" id="CHEBI:65315"/>
    </reaction>
</comment>
<evidence type="ECO:0000259" key="7">
    <source>
        <dbReference type="SMART" id="SM00363"/>
    </source>
</evidence>
<dbReference type="CDD" id="cd02869">
    <property type="entry name" value="PseudoU_synth_RluA_like"/>
    <property type="match status" value="1"/>
</dbReference>
<feature type="domain" description="RNA-binding S4" evidence="7">
    <location>
        <begin position="8"/>
        <end position="72"/>
    </location>
</feature>
<dbReference type="InterPro" id="IPR006225">
    <property type="entry name" value="PsdUridine_synth_RluC/D"/>
</dbReference>
<accession>A0A0K2SJV0</accession>
<gene>
    <name evidence="8" type="ORF">LIP_1544</name>
</gene>
<dbReference type="PANTHER" id="PTHR21600">
    <property type="entry name" value="MITOCHONDRIAL RNA PSEUDOURIDINE SYNTHASE"/>
    <property type="match status" value="1"/>
</dbReference>
<evidence type="ECO:0000313" key="9">
    <source>
        <dbReference type="Proteomes" id="UP000065807"/>
    </source>
</evidence>
<dbReference type="PROSITE" id="PS01129">
    <property type="entry name" value="PSI_RLU"/>
    <property type="match status" value="1"/>
</dbReference>
<keyword evidence="9" id="KW-1185">Reference proteome</keyword>
<dbReference type="InterPro" id="IPR050188">
    <property type="entry name" value="RluA_PseudoU_synthase"/>
</dbReference>
<dbReference type="InterPro" id="IPR006224">
    <property type="entry name" value="PsdUridine_synth_RluA-like_CS"/>
</dbReference>
<dbReference type="EMBL" id="AP014924">
    <property type="protein sequence ID" value="BAS27391.1"/>
    <property type="molecule type" value="Genomic_DNA"/>
</dbReference>
<reference evidence="9" key="1">
    <citation type="submission" date="2015-07" db="EMBL/GenBank/DDBJ databases">
        <title>Complete genome sequence and phylogenetic analysis of Limnochorda pilosa.</title>
        <authorList>
            <person name="Watanabe M."/>
            <person name="Kojima H."/>
            <person name="Fukui M."/>
        </authorList>
    </citation>
    <scope>NUCLEOTIDE SEQUENCE [LARGE SCALE GENOMIC DNA]</scope>
    <source>
        <strain evidence="9">HC45</strain>
    </source>
</reference>
<dbReference type="SMART" id="SM00363">
    <property type="entry name" value="S4"/>
    <property type="match status" value="1"/>
</dbReference>
<evidence type="ECO:0000256" key="6">
    <source>
        <dbReference type="RuleBase" id="RU362028"/>
    </source>
</evidence>
<dbReference type="SUPFAM" id="SSF55174">
    <property type="entry name" value="Alpha-L RNA-binding motif"/>
    <property type="match status" value="1"/>
</dbReference>
<reference evidence="9" key="2">
    <citation type="journal article" date="2016" name="Int. J. Syst. Evol. Microbiol.">
        <title>Complete genome sequence and cell structure of Limnochorda pilosa, a Gram-negative spore-former within the phylum Firmicutes.</title>
        <authorList>
            <person name="Watanabe M."/>
            <person name="Kojima H."/>
            <person name="Fukui M."/>
        </authorList>
    </citation>
    <scope>NUCLEOTIDE SEQUENCE [LARGE SCALE GENOMIC DNA]</scope>
    <source>
        <strain evidence="9">HC45</strain>
    </source>
</reference>
<evidence type="ECO:0000256" key="2">
    <source>
        <dbReference type="ARBA" id="ARBA00010876"/>
    </source>
</evidence>
<dbReference type="EC" id="5.4.99.-" evidence="6"/>
<dbReference type="Gene3D" id="3.30.2350.10">
    <property type="entry name" value="Pseudouridine synthase"/>
    <property type="match status" value="1"/>
</dbReference>
<feature type="active site" evidence="4">
    <location>
        <position position="131"/>
    </location>
</feature>
<dbReference type="PROSITE" id="PS50889">
    <property type="entry name" value="S4"/>
    <property type="match status" value="1"/>
</dbReference>
<dbReference type="Gene3D" id="3.10.290.10">
    <property type="entry name" value="RNA-binding S4 domain"/>
    <property type="match status" value="1"/>
</dbReference>
<comment type="similarity">
    <text evidence="2 6">Belongs to the pseudouridine synthase RluA family.</text>
</comment>
<dbReference type="InterPro" id="IPR006145">
    <property type="entry name" value="PsdUridine_synth_RsuA/RluA"/>
</dbReference>
<sequence>MAPEEAGLRLDRFLALKEPLRSRSFWQKRIETGDVRKNGRPAAKSDAVETGDRIEAVLPPPEPDWVPPEAIPLRIVYEDPHLIVIDKPAGMIVHPGAGHKEGSLVAALLAHCGDLSSVGGRMRPGIVHRLDKDTSGLLVAAKDDAAHLGLARQIRSHQVRRVYRAIAYGVVEPPEATVDLPVGRHPLHRTRMAVRPDGRPAVTHYRVLEHLPGPPRCTFLELRLETGRTHQIRVHLSHQGHPLVDDPTYAPGRPRLGLGRQALHAAELAFQHPVTGEDLHLTAPLPQQMEALLRRLRGTPAKG</sequence>
<evidence type="ECO:0000256" key="3">
    <source>
        <dbReference type="ARBA" id="ARBA00023235"/>
    </source>
</evidence>
<dbReference type="Pfam" id="PF00849">
    <property type="entry name" value="PseudoU_synth_2"/>
    <property type="match status" value="1"/>
</dbReference>
<name>A0A0K2SJV0_LIMPI</name>
<evidence type="ECO:0000256" key="1">
    <source>
        <dbReference type="ARBA" id="ARBA00000073"/>
    </source>
</evidence>
<dbReference type="GO" id="GO:0003723">
    <property type="term" value="F:RNA binding"/>
    <property type="evidence" value="ECO:0007669"/>
    <property type="project" value="UniProtKB-KW"/>
</dbReference>
<dbReference type="InterPro" id="IPR036986">
    <property type="entry name" value="S4_RNA-bd_sf"/>
</dbReference>
<dbReference type="Proteomes" id="UP000065807">
    <property type="component" value="Chromosome"/>
</dbReference>
<dbReference type="PANTHER" id="PTHR21600:SF44">
    <property type="entry name" value="RIBOSOMAL LARGE SUBUNIT PSEUDOURIDINE SYNTHASE D"/>
    <property type="match status" value="1"/>
</dbReference>